<keyword evidence="2" id="KW-0813">Transport</keyword>
<keyword evidence="3 4" id="KW-0732">Signal</keyword>
<dbReference type="RefSeq" id="WP_285524769.1">
    <property type="nucleotide sequence ID" value="NZ_JASNGB010000176.1"/>
</dbReference>
<organism evidence="6 7">
    <name type="scientific">Deinococcus rhizophilus</name>
    <dbReference type="NCBI Taxonomy" id="3049544"/>
    <lineage>
        <taxon>Bacteria</taxon>
        <taxon>Thermotogati</taxon>
        <taxon>Deinococcota</taxon>
        <taxon>Deinococci</taxon>
        <taxon>Deinococcales</taxon>
        <taxon>Deinococcaceae</taxon>
        <taxon>Deinococcus</taxon>
    </lineage>
</organism>
<gene>
    <name evidence="6" type="ORF">QOL99_14180</name>
</gene>
<feature type="domain" description="Solute-binding protein family 5" evidence="5">
    <location>
        <begin position="95"/>
        <end position="482"/>
    </location>
</feature>
<proteinExistence type="inferred from homology"/>
<evidence type="ECO:0000259" key="5">
    <source>
        <dbReference type="Pfam" id="PF00496"/>
    </source>
</evidence>
<feature type="chain" id="PRO_5047138306" evidence="4">
    <location>
        <begin position="30"/>
        <end position="592"/>
    </location>
</feature>
<dbReference type="InterPro" id="IPR030678">
    <property type="entry name" value="Peptide/Ni-bd"/>
</dbReference>
<dbReference type="InterPro" id="IPR039424">
    <property type="entry name" value="SBP_5"/>
</dbReference>
<dbReference type="InterPro" id="IPR000914">
    <property type="entry name" value="SBP_5_dom"/>
</dbReference>
<evidence type="ECO:0000313" key="6">
    <source>
        <dbReference type="EMBL" id="MDL2345287.1"/>
    </source>
</evidence>
<accession>A0ABT7JKZ3</accession>
<dbReference type="CDD" id="cd08500">
    <property type="entry name" value="PBP2_NikA_DppA_OppA_like_4"/>
    <property type="match status" value="1"/>
</dbReference>
<protein>
    <submittedName>
        <fullName evidence="6">ABC transporter substrate-binding protein</fullName>
    </submittedName>
</protein>
<dbReference type="PIRSF" id="PIRSF002741">
    <property type="entry name" value="MppA"/>
    <property type="match status" value="1"/>
</dbReference>
<dbReference type="EMBL" id="JASNGB010000176">
    <property type="protein sequence ID" value="MDL2345287.1"/>
    <property type="molecule type" value="Genomic_DNA"/>
</dbReference>
<sequence>MTARPAPSPAAPLLAALTVSLALCAPAHAQANQSRANVPPSLFQTVGKKGGTLTLSIVSSPQSFNYFAVLDNNTYTVMNNVLDRLITLDPLTNRLYPALAESWTFSPDGRSATLKLRRGVKWSDGQNFNADDVIFTLVDVASNTGLRANQSAVFKIGKDPLTFRKVDAYTVRVTAPKPYGAMLQALTFVPILPQHKLAKYQPLRDPDGFMKAWATNAPLSEIVGTGPFMLGSYTVDQKVSLVRNPNSWRRDPRGTQLPYMDRLEYLIIKSPDAQIAAFRAGQLDSAPITGAQFPDLKRQELAGAKFRVIRGIGLNNPPVHWAFNQDSRDANLKKAFSDLRFREAMQLAVNRERIIDTVYNGLASLPGHGVAPISEWYTNTRSYLRSYNLGQAGVRLDGLGYRDTNRDGIRNFPGGGPNVEFNILHAADNTIMPGIAVILQSDLGRLGIKVNLQGITGSTVLPTALAGNFESVLSTFGDQPDPQLRKDIWQPGGALHYWRRSLQPAQEGGTPNLAAMTPAERRIHDIFAQAEALGNQAQRKRLYTEWQWLFARNLPVILIAKPDSVAAFHDRLGNFYVRDNRVISSNYSVFEK</sequence>
<comment type="caution">
    <text evidence="6">The sequence shown here is derived from an EMBL/GenBank/DDBJ whole genome shotgun (WGS) entry which is preliminary data.</text>
</comment>
<comment type="similarity">
    <text evidence="1">Belongs to the bacterial solute-binding protein 5 family.</text>
</comment>
<dbReference type="InterPro" id="IPR023765">
    <property type="entry name" value="SBP_5_CS"/>
</dbReference>
<dbReference type="Pfam" id="PF00496">
    <property type="entry name" value="SBP_bac_5"/>
    <property type="match status" value="1"/>
</dbReference>
<feature type="signal peptide" evidence="4">
    <location>
        <begin position="1"/>
        <end position="29"/>
    </location>
</feature>
<dbReference type="PANTHER" id="PTHR30290">
    <property type="entry name" value="PERIPLASMIC BINDING COMPONENT OF ABC TRANSPORTER"/>
    <property type="match status" value="1"/>
</dbReference>
<evidence type="ECO:0000256" key="3">
    <source>
        <dbReference type="ARBA" id="ARBA00022729"/>
    </source>
</evidence>
<dbReference type="Gene3D" id="3.40.190.10">
    <property type="entry name" value="Periplasmic binding protein-like II"/>
    <property type="match status" value="1"/>
</dbReference>
<reference evidence="6 7" key="1">
    <citation type="submission" date="2023-05" db="EMBL/GenBank/DDBJ databases">
        <authorList>
            <person name="Gao F."/>
        </authorList>
    </citation>
    <scope>NUCLEOTIDE SEQUENCE [LARGE SCALE GENOMIC DNA]</scope>
    <source>
        <strain evidence="6 7">MIMF12</strain>
    </source>
</reference>
<dbReference type="SUPFAM" id="SSF53850">
    <property type="entry name" value="Periplasmic binding protein-like II"/>
    <property type="match status" value="1"/>
</dbReference>
<evidence type="ECO:0000256" key="1">
    <source>
        <dbReference type="ARBA" id="ARBA00005695"/>
    </source>
</evidence>
<keyword evidence="7" id="KW-1185">Reference proteome</keyword>
<evidence type="ECO:0000313" key="7">
    <source>
        <dbReference type="Proteomes" id="UP001302059"/>
    </source>
</evidence>
<evidence type="ECO:0000256" key="2">
    <source>
        <dbReference type="ARBA" id="ARBA00022448"/>
    </source>
</evidence>
<dbReference type="Proteomes" id="UP001302059">
    <property type="component" value="Unassembled WGS sequence"/>
</dbReference>
<evidence type="ECO:0000256" key="4">
    <source>
        <dbReference type="SAM" id="SignalP"/>
    </source>
</evidence>
<dbReference type="Gene3D" id="3.10.105.10">
    <property type="entry name" value="Dipeptide-binding Protein, Domain 3"/>
    <property type="match status" value="1"/>
</dbReference>
<name>A0ABT7JKZ3_9DEIO</name>
<dbReference type="PROSITE" id="PS01040">
    <property type="entry name" value="SBP_BACTERIAL_5"/>
    <property type="match status" value="1"/>
</dbReference>
<dbReference type="PANTHER" id="PTHR30290:SF9">
    <property type="entry name" value="OLIGOPEPTIDE-BINDING PROTEIN APPA"/>
    <property type="match status" value="1"/>
</dbReference>